<accession>A0ABN2PQL3</accession>
<comment type="caution">
    <text evidence="2">The sequence shown here is derived from an EMBL/GenBank/DDBJ whole genome shotgun (WGS) entry which is preliminary data.</text>
</comment>
<organism evidence="2 3">
    <name type="scientific">Nocardioides lentus</name>
    <dbReference type="NCBI Taxonomy" id="338077"/>
    <lineage>
        <taxon>Bacteria</taxon>
        <taxon>Bacillati</taxon>
        <taxon>Actinomycetota</taxon>
        <taxon>Actinomycetes</taxon>
        <taxon>Propionibacteriales</taxon>
        <taxon>Nocardioidaceae</taxon>
        <taxon>Nocardioides</taxon>
    </lineage>
</organism>
<dbReference type="Proteomes" id="UP001501612">
    <property type="component" value="Unassembled WGS sequence"/>
</dbReference>
<keyword evidence="1" id="KW-0812">Transmembrane</keyword>
<feature type="transmembrane region" description="Helical" evidence="1">
    <location>
        <begin position="396"/>
        <end position="414"/>
    </location>
</feature>
<gene>
    <name evidence="2" type="ORF">GCM10009737_32090</name>
</gene>
<keyword evidence="3" id="KW-1185">Reference proteome</keyword>
<dbReference type="EMBL" id="BAAAMY010000009">
    <property type="protein sequence ID" value="GAA1927835.1"/>
    <property type="molecule type" value="Genomic_DNA"/>
</dbReference>
<feature type="transmembrane region" description="Helical" evidence="1">
    <location>
        <begin position="68"/>
        <end position="86"/>
    </location>
</feature>
<protein>
    <submittedName>
        <fullName evidence="2">Glycosyltransferase family 39 protein</fullName>
    </submittedName>
</protein>
<feature type="transmembrane region" description="Helical" evidence="1">
    <location>
        <begin position="426"/>
        <end position="443"/>
    </location>
</feature>
<feature type="transmembrane region" description="Helical" evidence="1">
    <location>
        <begin position="21"/>
        <end position="41"/>
    </location>
</feature>
<feature type="transmembrane region" description="Helical" evidence="1">
    <location>
        <begin position="348"/>
        <end position="375"/>
    </location>
</feature>
<name>A0ABN2PQL3_9ACTN</name>
<sequence length="469" mass="49963">MSTTRRAEDTTAIARESARGAALGLGLTLVLMAAATAVPLLTGWEIFTHSTIEGDEFPPLHSRWDPKVGPGTVPAVLIAVAALLGARRVAERLSWGPLLAVAYAVGLAWMLSLAFVDGPEGISRVLGNPYEYLITAREVTDVPAMIDGFTERIPYAHPDNWVVHIAGHPPGALLFFVVLDRLGLGGDFTAGMVVTVLAATTSVAVMVAMRCLGAEALVRRALPFLVLGPAALFMAVSADALFAATAAWGLALMAIAGTRTSRPAMAAWGVAAGLLLGWTVMTSWGLPIMGVLALTVLWLTRSWWLFPVVALSALGVVLAFAAYGFFWWEAFPVLRERYWDGLAADRPAAYWLWGNLAALAYAAGPAVGAGLGRLATLRPGRRVEEVATETGSDPRAVRALVAMSTAAVAVVVLADASRMSKAEVERIWLPFVPWLLLATALLPARWRTPVLALNLVVALVVQHLFYTSW</sequence>
<evidence type="ECO:0000313" key="2">
    <source>
        <dbReference type="EMBL" id="GAA1927835.1"/>
    </source>
</evidence>
<evidence type="ECO:0000256" key="1">
    <source>
        <dbReference type="SAM" id="Phobius"/>
    </source>
</evidence>
<evidence type="ECO:0000313" key="3">
    <source>
        <dbReference type="Proteomes" id="UP001501612"/>
    </source>
</evidence>
<feature type="transmembrane region" description="Helical" evidence="1">
    <location>
        <begin position="224"/>
        <end position="255"/>
    </location>
</feature>
<feature type="transmembrane region" description="Helical" evidence="1">
    <location>
        <begin position="188"/>
        <end position="212"/>
    </location>
</feature>
<keyword evidence="1" id="KW-0472">Membrane</keyword>
<feature type="transmembrane region" description="Helical" evidence="1">
    <location>
        <begin position="304"/>
        <end position="328"/>
    </location>
</feature>
<feature type="transmembrane region" description="Helical" evidence="1">
    <location>
        <begin position="98"/>
        <end position="116"/>
    </location>
</feature>
<proteinExistence type="predicted"/>
<feature type="transmembrane region" description="Helical" evidence="1">
    <location>
        <begin position="275"/>
        <end position="297"/>
    </location>
</feature>
<reference evidence="2 3" key="1">
    <citation type="journal article" date="2019" name="Int. J. Syst. Evol. Microbiol.">
        <title>The Global Catalogue of Microorganisms (GCM) 10K type strain sequencing project: providing services to taxonomists for standard genome sequencing and annotation.</title>
        <authorList>
            <consortium name="The Broad Institute Genomics Platform"/>
            <consortium name="The Broad Institute Genome Sequencing Center for Infectious Disease"/>
            <person name="Wu L."/>
            <person name="Ma J."/>
        </authorList>
    </citation>
    <scope>NUCLEOTIDE SEQUENCE [LARGE SCALE GENOMIC DNA]</scope>
    <source>
        <strain evidence="2 3">JCM 14046</strain>
    </source>
</reference>
<dbReference type="RefSeq" id="WP_344008632.1">
    <property type="nucleotide sequence ID" value="NZ_BAAAMY010000009.1"/>
</dbReference>
<keyword evidence="1" id="KW-1133">Transmembrane helix</keyword>
<feature type="transmembrane region" description="Helical" evidence="1">
    <location>
        <begin position="450"/>
        <end position="466"/>
    </location>
</feature>